<dbReference type="SUPFAM" id="SSF50800">
    <property type="entry name" value="PK beta-barrel domain-like"/>
    <property type="match status" value="1"/>
</dbReference>
<dbReference type="GO" id="GO:0003824">
    <property type="term" value="F:catalytic activity"/>
    <property type="evidence" value="ECO:0007669"/>
    <property type="project" value="InterPro"/>
</dbReference>
<dbReference type="InterPro" id="IPR011037">
    <property type="entry name" value="Pyrv_Knase-like_insert_dom_sf"/>
</dbReference>
<comment type="caution">
    <text evidence="2">The sequence shown here is derived from an EMBL/GenBank/DDBJ whole genome shotgun (WGS) entry which is preliminary data.</text>
</comment>
<dbReference type="EMBL" id="BARU01023603">
    <property type="protein sequence ID" value="GAH55033.1"/>
    <property type="molecule type" value="Genomic_DNA"/>
</dbReference>
<accession>X1IBU9</accession>
<dbReference type="GO" id="GO:0030170">
    <property type="term" value="F:pyridoxal phosphate binding"/>
    <property type="evidence" value="ECO:0007669"/>
    <property type="project" value="InterPro"/>
</dbReference>
<name>X1IBU9_9ZZZZ</name>
<feature type="domain" description="MOSC" evidence="1">
    <location>
        <begin position="23"/>
        <end position="148"/>
    </location>
</feature>
<dbReference type="PANTHER" id="PTHR36930:SF1">
    <property type="entry name" value="MOSC DOMAIN-CONTAINING PROTEIN"/>
    <property type="match status" value="1"/>
</dbReference>
<dbReference type="GO" id="GO:0030151">
    <property type="term" value="F:molybdenum ion binding"/>
    <property type="evidence" value="ECO:0007669"/>
    <property type="project" value="InterPro"/>
</dbReference>
<reference evidence="2" key="1">
    <citation type="journal article" date="2014" name="Front. Microbiol.">
        <title>High frequency of phylogenetically diverse reductive dehalogenase-homologous genes in deep subseafloor sedimentary metagenomes.</title>
        <authorList>
            <person name="Kawai M."/>
            <person name="Futagami T."/>
            <person name="Toyoda A."/>
            <person name="Takaki Y."/>
            <person name="Nishi S."/>
            <person name="Hori S."/>
            <person name="Arai W."/>
            <person name="Tsubouchi T."/>
            <person name="Morono Y."/>
            <person name="Uchiyama I."/>
            <person name="Ito T."/>
            <person name="Fujiyama A."/>
            <person name="Inagaki F."/>
            <person name="Takami H."/>
        </authorList>
    </citation>
    <scope>NUCLEOTIDE SEQUENCE</scope>
    <source>
        <strain evidence="2">Expedition CK06-06</strain>
    </source>
</reference>
<evidence type="ECO:0000313" key="2">
    <source>
        <dbReference type="EMBL" id="GAH55033.1"/>
    </source>
</evidence>
<dbReference type="Pfam" id="PF03473">
    <property type="entry name" value="MOSC"/>
    <property type="match status" value="1"/>
</dbReference>
<dbReference type="InterPro" id="IPR052716">
    <property type="entry name" value="MOSC_domain"/>
</dbReference>
<dbReference type="PANTHER" id="PTHR36930">
    <property type="entry name" value="METAL-SULFUR CLUSTER BIOSYNTHESIS PROTEINS YUAD-RELATED"/>
    <property type="match status" value="1"/>
</dbReference>
<dbReference type="AlphaFoldDB" id="X1IBU9"/>
<proteinExistence type="predicted"/>
<gene>
    <name evidence="2" type="ORF">S03H2_38282</name>
</gene>
<dbReference type="Gene3D" id="2.40.33.20">
    <property type="entry name" value="PK beta-barrel domain-like"/>
    <property type="match status" value="1"/>
</dbReference>
<protein>
    <recommendedName>
        <fullName evidence="1">MOSC domain-containing protein</fullName>
    </recommendedName>
</protein>
<sequence>MNKKMKGKILAVCRSEKKGTVKSEIGEGLLVENFGLKDDAHAGKWHRQISLLGVESIDKMQSKGFKIKYGDFAENLTIEGIVLHQLPLGTKLKVGENVLLEVTQIGKECHHDCEIRKKIGDCVMPREGIFARVLKGGKVKVGDDIEVLTR</sequence>
<dbReference type="InterPro" id="IPR005302">
    <property type="entry name" value="MoCF_Sase_C"/>
</dbReference>
<organism evidence="2">
    <name type="scientific">marine sediment metagenome</name>
    <dbReference type="NCBI Taxonomy" id="412755"/>
    <lineage>
        <taxon>unclassified sequences</taxon>
        <taxon>metagenomes</taxon>
        <taxon>ecological metagenomes</taxon>
    </lineage>
</organism>
<evidence type="ECO:0000259" key="1">
    <source>
        <dbReference type="PROSITE" id="PS51340"/>
    </source>
</evidence>
<dbReference type="PROSITE" id="PS51340">
    <property type="entry name" value="MOSC"/>
    <property type="match status" value="1"/>
</dbReference>